<dbReference type="GeneID" id="70188258"/>
<gene>
    <name evidence="3" type="ORF">B0I36DRAFT_362770</name>
</gene>
<proteinExistence type="predicted"/>
<dbReference type="SMART" id="SM00343">
    <property type="entry name" value="ZnF_C2HC"/>
    <property type="match status" value="1"/>
</dbReference>
<dbReference type="Pfam" id="PF00098">
    <property type="entry name" value="zf-CCHC"/>
    <property type="match status" value="1"/>
</dbReference>
<dbReference type="InterPro" id="IPR001878">
    <property type="entry name" value="Znf_CCHC"/>
</dbReference>
<dbReference type="OrthoDB" id="2527451at2759"/>
<dbReference type="Proteomes" id="UP000756346">
    <property type="component" value="Unassembled WGS sequence"/>
</dbReference>
<evidence type="ECO:0000313" key="4">
    <source>
        <dbReference type="Proteomes" id="UP000756346"/>
    </source>
</evidence>
<dbReference type="InterPro" id="IPR036875">
    <property type="entry name" value="Znf_CCHC_sf"/>
</dbReference>
<dbReference type="PROSITE" id="PS50158">
    <property type="entry name" value="ZF_CCHC"/>
    <property type="match status" value="1"/>
</dbReference>
<comment type="caution">
    <text evidence="3">The sequence shown here is derived from an EMBL/GenBank/DDBJ whole genome shotgun (WGS) entry which is preliminary data.</text>
</comment>
<keyword evidence="1" id="KW-0863">Zinc-finger</keyword>
<keyword evidence="1" id="KW-0862">Zinc</keyword>
<organism evidence="3 4">
    <name type="scientific">Microdochium trichocladiopsis</name>
    <dbReference type="NCBI Taxonomy" id="1682393"/>
    <lineage>
        <taxon>Eukaryota</taxon>
        <taxon>Fungi</taxon>
        <taxon>Dikarya</taxon>
        <taxon>Ascomycota</taxon>
        <taxon>Pezizomycotina</taxon>
        <taxon>Sordariomycetes</taxon>
        <taxon>Xylariomycetidae</taxon>
        <taxon>Xylariales</taxon>
        <taxon>Microdochiaceae</taxon>
        <taxon>Microdochium</taxon>
    </lineage>
</organism>
<evidence type="ECO:0000259" key="2">
    <source>
        <dbReference type="PROSITE" id="PS50158"/>
    </source>
</evidence>
<dbReference type="EMBL" id="JAGTJQ010000005">
    <property type="protein sequence ID" value="KAH7030988.1"/>
    <property type="molecule type" value="Genomic_DNA"/>
</dbReference>
<sequence length="252" mass="27920">MRSRGPVALGHFAIAVDASLEASCHFLDAEATTDKLKTFNPRVTVQDKRGCTTLDISTNCVKDALDGSHLKLTSRAIRRQFDALREAFNTHDQSEKHRICITMSSDQRAAGPGQMSPTMTYFFQAYSIKNCDWQRGWLAKRPKARILNPGTVIRLDNTSGNTKACYTCNSTDHLARDCPLTRRDFAAPTASNEIERMMLAYREAAETGTEVSYVANAPLDGSPALGTGAGTGVRVSAWNRIVDEWQQEQEER</sequence>
<feature type="domain" description="CCHC-type" evidence="2">
    <location>
        <begin position="165"/>
        <end position="179"/>
    </location>
</feature>
<reference evidence="3" key="1">
    <citation type="journal article" date="2021" name="Nat. Commun.">
        <title>Genetic determinants of endophytism in the Arabidopsis root mycobiome.</title>
        <authorList>
            <person name="Mesny F."/>
            <person name="Miyauchi S."/>
            <person name="Thiergart T."/>
            <person name="Pickel B."/>
            <person name="Atanasova L."/>
            <person name="Karlsson M."/>
            <person name="Huettel B."/>
            <person name="Barry K.W."/>
            <person name="Haridas S."/>
            <person name="Chen C."/>
            <person name="Bauer D."/>
            <person name="Andreopoulos W."/>
            <person name="Pangilinan J."/>
            <person name="LaButti K."/>
            <person name="Riley R."/>
            <person name="Lipzen A."/>
            <person name="Clum A."/>
            <person name="Drula E."/>
            <person name="Henrissat B."/>
            <person name="Kohler A."/>
            <person name="Grigoriev I.V."/>
            <person name="Martin F.M."/>
            <person name="Hacquard S."/>
        </authorList>
    </citation>
    <scope>NUCLEOTIDE SEQUENCE</scope>
    <source>
        <strain evidence="3">MPI-CAGE-CH-0230</strain>
    </source>
</reference>
<name>A0A9P8Y6U6_9PEZI</name>
<protein>
    <recommendedName>
        <fullName evidence="2">CCHC-type domain-containing protein</fullName>
    </recommendedName>
</protein>
<evidence type="ECO:0000256" key="1">
    <source>
        <dbReference type="PROSITE-ProRule" id="PRU00047"/>
    </source>
</evidence>
<dbReference type="SUPFAM" id="SSF57756">
    <property type="entry name" value="Retrovirus zinc finger-like domains"/>
    <property type="match status" value="1"/>
</dbReference>
<keyword evidence="4" id="KW-1185">Reference proteome</keyword>
<dbReference type="RefSeq" id="XP_046012668.1">
    <property type="nucleotide sequence ID" value="XM_046158712.1"/>
</dbReference>
<keyword evidence="1" id="KW-0479">Metal-binding</keyword>
<evidence type="ECO:0000313" key="3">
    <source>
        <dbReference type="EMBL" id="KAH7030988.1"/>
    </source>
</evidence>
<dbReference type="Gene3D" id="4.10.60.10">
    <property type="entry name" value="Zinc finger, CCHC-type"/>
    <property type="match status" value="1"/>
</dbReference>
<dbReference type="GO" id="GO:0003676">
    <property type="term" value="F:nucleic acid binding"/>
    <property type="evidence" value="ECO:0007669"/>
    <property type="project" value="InterPro"/>
</dbReference>
<accession>A0A9P8Y6U6</accession>
<dbReference type="AlphaFoldDB" id="A0A9P8Y6U6"/>
<dbReference type="GO" id="GO:0008270">
    <property type="term" value="F:zinc ion binding"/>
    <property type="evidence" value="ECO:0007669"/>
    <property type="project" value="UniProtKB-KW"/>
</dbReference>